<evidence type="ECO:0000313" key="2">
    <source>
        <dbReference type="EMBL" id="SKC77050.1"/>
    </source>
</evidence>
<dbReference type="InterPro" id="IPR044855">
    <property type="entry name" value="CoA-Trfase_III_dom3_sf"/>
</dbReference>
<keyword evidence="1 2" id="KW-0808">Transferase</keyword>
<organism evidence="2 3">
    <name type="scientific">Maledivibacter halophilus</name>
    <dbReference type="NCBI Taxonomy" id="36842"/>
    <lineage>
        <taxon>Bacteria</taxon>
        <taxon>Bacillati</taxon>
        <taxon>Bacillota</taxon>
        <taxon>Clostridia</taxon>
        <taxon>Peptostreptococcales</taxon>
        <taxon>Caminicellaceae</taxon>
        <taxon>Maledivibacter</taxon>
    </lineage>
</organism>
<dbReference type="AlphaFoldDB" id="A0A1T5LM70"/>
<dbReference type="InterPro" id="IPR023606">
    <property type="entry name" value="CoA-Trfase_III_dom_1_sf"/>
</dbReference>
<dbReference type="OrthoDB" id="9797653at2"/>
<keyword evidence="3" id="KW-1185">Reference proteome</keyword>
<dbReference type="SUPFAM" id="SSF89796">
    <property type="entry name" value="CoA-transferase family III (CaiB/BaiF)"/>
    <property type="match status" value="1"/>
</dbReference>
<accession>A0A1T5LM70</accession>
<evidence type="ECO:0000256" key="1">
    <source>
        <dbReference type="ARBA" id="ARBA00022679"/>
    </source>
</evidence>
<dbReference type="Pfam" id="PF02515">
    <property type="entry name" value="CoA_transf_3"/>
    <property type="match status" value="1"/>
</dbReference>
<dbReference type="PANTHER" id="PTHR48207:SF3">
    <property type="entry name" value="SUCCINATE--HYDROXYMETHYLGLUTARATE COA-TRANSFERASE"/>
    <property type="match status" value="1"/>
</dbReference>
<proteinExistence type="predicted"/>
<evidence type="ECO:0000313" key="3">
    <source>
        <dbReference type="Proteomes" id="UP000190285"/>
    </source>
</evidence>
<dbReference type="RefSeq" id="WP_079492781.1">
    <property type="nucleotide sequence ID" value="NZ_FUZT01000007.1"/>
</dbReference>
<dbReference type="EMBL" id="FUZT01000007">
    <property type="protein sequence ID" value="SKC77050.1"/>
    <property type="molecule type" value="Genomic_DNA"/>
</dbReference>
<reference evidence="2 3" key="1">
    <citation type="submission" date="2017-02" db="EMBL/GenBank/DDBJ databases">
        <authorList>
            <person name="Peterson S.W."/>
        </authorList>
    </citation>
    <scope>NUCLEOTIDE SEQUENCE [LARGE SCALE GENOMIC DNA]</scope>
    <source>
        <strain evidence="2 3">M1</strain>
    </source>
</reference>
<dbReference type="GO" id="GO:0008410">
    <property type="term" value="F:CoA-transferase activity"/>
    <property type="evidence" value="ECO:0007669"/>
    <property type="project" value="TreeGrafter"/>
</dbReference>
<protein>
    <submittedName>
        <fullName evidence="2">CoA:oxalate CoA-transferase</fullName>
    </submittedName>
</protein>
<dbReference type="PANTHER" id="PTHR48207">
    <property type="entry name" value="SUCCINATE--HYDROXYMETHYLGLUTARATE COA-TRANSFERASE"/>
    <property type="match status" value="1"/>
</dbReference>
<dbReference type="Proteomes" id="UP000190285">
    <property type="component" value="Unassembled WGS sequence"/>
</dbReference>
<dbReference type="STRING" id="36842.SAMN02194393_03084"/>
<dbReference type="InterPro" id="IPR003673">
    <property type="entry name" value="CoA-Trfase_fam_III"/>
</dbReference>
<dbReference type="Gene3D" id="3.30.1540.10">
    <property type="entry name" value="formyl-coa transferase, domain 3"/>
    <property type="match status" value="1"/>
</dbReference>
<sequence>MSKALEGLKVVDLTSALNGPFCTMILADYGAEVIKIEPVGGEQCREWGPLDEKSGESGFYCYVNRNKKGVTLNLKSEKGKKLFFDLVKDADIVVENYRGGVTKKLGIDYESVKKVNPTVIYASGSGFGQYGPITHRPCYDIVAQAMGGMINLTGFKDQNPVKVGPSVADHVAGIYLSVGVLLALHNREKTGQGQLVDVAMFDTIFSLLENALVNYTIGGFIPERNGNVDPSIAPFDIYDCKDGFIALGVGNDRLYKKFCKAIGHEELIDDPRYANNELRCQNYIPDLQNLIRDWCKQYTKSEIETIMDEVGVPCGPVLNVKEAIEHPHIQAREMMVHCEHPTAGDQYFQGCVVKLSETPGSVDAPAPLLGQHNAEIFGLSEEEVVQLSEEGVI</sequence>
<dbReference type="Gene3D" id="3.40.50.10540">
    <property type="entry name" value="Crotonobetainyl-coa:carnitine coa-transferase, domain 1"/>
    <property type="match status" value="1"/>
</dbReference>
<name>A0A1T5LM70_9FIRM</name>
<gene>
    <name evidence="2" type="ORF">SAMN02194393_03084</name>
</gene>
<dbReference type="InterPro" id="IPR050483">
    <property type="entry name" value="CoA-transferase_III_domain"/>
</dbReference>